<keyword evidence="2" id="KW-0812">Transmembrane</keyword>
<dbReference type="Pfam" id="PF15932">
    <property type="entry name" value="DUF4748"/>
    <property type="match status" value="1"/>
</dbReference>
<accession>A0A9N8YIW1</accession>
<feature type="transmembrane region" description="Helical" evidence="2">
    <location>
        <begin position="6"/>
        <end position="25"/>
    </location>
</feature>
<name>A0A9N8YIW1_9GLOM</name>
<dbReference type="InterPro" id="IPR031833">
    <property type="entry name" value="DUF4748"/>
</dbReference>
<dbReference type="AlphaFoldDB" id="A0A9N8YIW1"/>
<keyword evidence="4" id="KW-1185">Reference proteome</keyword>
<evidence type="ECO:0000256" key="1">
    <source>
        <dbReference type="SAM" id="MobiDB-lite"/>
    </source>
</evidence>
<comment type="caution">
    <text evidence="3">The sequence shown here is derived from an EMBL/GenBank/DDBJ whole genome shotgun (WGS) entry which is preliminary data.</text>
</comment>
<dbReference type="Proteomes" id="UP000789831">
    <property type="component" value="Unassembled WGS sequence"/>
</dbReference>
<evidence type="ECO:0000313" key="4">
    <source>
        <dbReference type="Proteomes" id="UP000789831"/>
    </source>
</evidence>
<sequence length="80" mass="8873">MNNPGSMMIGWIALIAAGGGAYYLAKKEIDSRRRAQELARIRPTEKLEWWQKVQQYDQATANQTSSSSSSSGSNNRNTPP</sequence>
<dbReference type="EMBL" id="CAJVPL010000022">
    <property type="protein sequence ID" value="CAG8434969.1"/>
    <property type="molecule type" value="Genomic_DNA"/>
</dbReference>
<protein>
    <submittedName>
        <fullName evidence="3">7712_t:CDS:1</fullName>
    </submittedName>
</protein>
<gene>
    <name evidence="3" type="ORF">AGERDE_LOCUS452</name>
</gene>
<proteinExistence type="predicted"/>
<keyword evidence="2" id="KW-0472">Membrane</keyword>
<dbReference type="PANTHER" id="PTHR41800">
    <property type="entry name" value="EXPRESSED PROTEIN"/>
    <property type="match status" value="1"/>
</dbReference>
<feature type="region of interest" description="Disordered" evidence="1">
    <location>
        <begin position="58"/>
        <end position="80"/>
    </location>
</feature>
<evidence type="ECO:0000313" key="3">
    <source>
        <dbReference type="EMBL" id="CAG8434969.1"/>
    </source>
</evidence>
<reference evidence="3" key="1">
    <citation type="submission" date="2021-06" db="EMBL/GenBank/DDBJ databases">
        <authorList>
            <person name="Kallberg Y."/>
            <person name="Tangrot J."/>
            <person name="Rosling A."/>
        </authorList>
    </citation>
    <scope>NUCLEOTIDE SEQUENCE</scope>
    <source>
        <strain evidence="3">MT106</strain>
    </source>
</reference>
<dbReference type="PANTHER" id="PTHR41800:SF1">
    <property type="entry name" value="EXPRESSED PROTEIN"/>
    <property type="match status" value="1"/>
</dbReference>
<organism evidence="3 4">
    <name type="scientific">Ambispora gerdemannii</name>
    <dbReference type="NCBI Taxonomy" id="144530"/>
    <lineage>
        <taxon>Eukaryota</taxon>
        <taxon>Fungi</taxon>
        <taxon>Fungi incertae sedis</taxon>
        <taxon>Mucoromycota</taxon>
        <taxon>Glomeromycotina</taxon>
        <taxon>Glomeromycetes</taxon>
        <taxon>Archaeosporales</taxon>
        <taxon>Ambisporaceae</taxon>
        <taxon>Ambispora</taxon>
    </lineage>
</organism>
<evidence type="ECO:0000256" key="2">
    <source>
        <dbReference type="SAM" id="Phobius"/>
    </source>
</evidence>
<keyword evidence="2" id="KW-1133">Transmembrane helix</keyword>
<dbReference type="OrthoDB" id="2559326at2759"/>